<evidence type="ECO:0000313" key="13">
    <source>
        <dbReference type="Proteomes" id="UP001642520"/>
    </source>
</evidence>
<evidence type="ECO:0000256" key="10">
    <source>
        <dbReference type="RuleBase" id="RU365011"/>
    </source>
</evidence>
<evidence type="ECO:0000256" key="8">
    <source>
        <dbReference type="ARBA" id="ARBA00022989"/>
    </source>
</evidence>
<gene>
    <name evidence="12" type="ORF">XYLVIOL_LOCUS1948</name>
</gene>
<dbReference type="Pfam" id="PF24660">
    <property type="entry name" value="PGAP1_3rd"/>
    <property type="match status" value="1"/>
</dbReference>
<evidence type="ECO:0000256" key="4">
    <source>
        <dbReference type="ARBA" id="ARBA00022692"/>
    </source>
</evidence>
<evidence type="ECO:0000256" key="3">
    <source>
        <dbReference type="ARBA" id="ARBA00022448"/>
    </source>
</evidence>
<feature type="transmembrane region" description="Helical" evidence="10">
    <location>
        <begin position="790"/>
        <end position="811"/>
    </location>
</feature>
<evidence type="ECO:0000256" key="2">
    <source>
        <dbReference type="ARBA" id="ARBA00006931"/>
    </source>
</evidence>
<dbReference type="SUPFAM" id="SSF53474">
    <property type="entry name" value="alpha/beta-Hydrolases"/>
    <property type="match status" value="1"/>
</dbReference>
<keyword evidence="13" id="KW-1185">Reference proteome</keyword>
<dbReference type="Pfam" id="PF07819">
    <property type="entry name" value="PGAP1"/>
    <property type="match status" value="1"/>
</dbReference>
<keyword evidence="3 10" id="KW-0813">Transport</keyword>
<organism evidence="12 13">
    <name type="scientific">Xylocopa violacea</name>
    <name type="common">Violet carpenter bee</name>
    <name type="synonym">Apis violacea</name>
    <dbReference type="NCBI Taxonomy" id="135666"/>
    <lineage>
        <taxon>Eukaryota</taxon>
        <taxon>Metazoa</taxon>
        <taxon>Ecdysozoa</taxon>
        <taxon>Arthropoda</taxon>
        <taxon>Hexapoda</taxon>
        <taxon>Insecta</taxon>
        <taxon>Pterygota</taxon>
        <taxon>Neoptera</taxon>
        <taxon>Endopterygota</taxon>
        <taxon>Hymenoptera</taxon>
        <taxon>Apocrita</taxon>
        <taxon>Aculeata</taxon>
        <taxon>Apoidea</taxon>
        <taxon>Anthophila</taxon>
        <taxon>Apidae</taxon>
        <taxon>Xylocopa</taxon>
        <taxon>Xylocopa</taxon>
    </lineage>
</organism>
<evidence type="ECO:0000259" key="11">
    <source>
        <dbReference type="Pfam" id="PF07819"/>
    </source>
</evidence>
<feature type="transmembrane region" description="Helical" evidence="10">
    <location>
        <begin position="658"/>
        <end position="679"/>
    </location>
</feature>
<evidence type="ECO:0000256" key="5">
    <source>
        <dbReference type="ARBA" id="ARBA00022801"/>
    </source>
</evidence>
<dbReference type="PANTHER" id="PTHR15495">
    <property type="entry name" value="NEGATIVE REGULATOR OF VESICLE FORMATION-RELATED"/>
    <property type="match status" value="1"/>
</dbReference>
<evidence type="ECO:0000256" key="9">
    <source>
        <dbReference type="ARBA" id="ARBA00023136"/>
    </source>
</evidence>
<comment type="caution">
    <text evidence="12">The sequence shown here is derived from an EMBL/GenBank/DDBJ whole genome shotgun (WGS) entry which is preliminary data.</text>
</comment>
<dbReference type="InterPro" id="IPR029058">
    <property type="entry name" value="AB_hydrolase_fold"/>
</dbReference>
<dbReference type="EC" id="3.1.-.-" evidence="10"/>
<feature type="transmembrane region" description="Helical" evidence="10">
    <location>
        <begin position="718"/>
        <end position="742"/>
    </location>
</feature>
<feature type="transmembrane region" description="Helical" evidence="10">
    <location>
        <begin position="7"/>
        <end position="26"/>
    </location>
</feature>
<keyword evidence="4 10" id="KW-0812">Transmembrane</keyword>
<proteinExistence type="inferred from homology"/>
<protein>
    <recommendedName>
        <fullName evidence="10">GPI inositol-deacylase</fullName>
        <ecNumber evidence="10">3.1.-.-</ecNumber>
    </recommendedName>
</protein>
<accession>A0ABP1N7I9</accession>
<keyword evidence="6 10" id="KW-0256">Endoplasmic reticulum</keyword>
<keyword evidence="8 10" id="KW-1133">Transmembrane helix</keyword>
<dbReference type="Proteomes" id="UP001642520">
    <property type="component" value="Unassembled WGS sequence"/>
</dbReference>
<feature type="transmembrane region" description="Helical" evidence="10">
    <location>
        <begin position="857"/>
        <end position="877"/>
    </location>
</feature>
<feature type="transmembrane region" description="Helical" evidence="10">
    <location>
        <begin position="883"/>
        <end position="901"/>
    </location>
</feature>
<feature type="domain" description="GPI inositol-deacylase PGAP1-like alpha/beta" evidence="11">
    <location>
        <begin position="86"/>
        <end position="308"/>
    </location>
</feature>
<keyword evidence="5 10" id="KW-0378">Hydrolase</keyword>
<evidence type="ECO:0000256" key="7">
    <source>
        <dbReference type="ARBA" id="ARBA00022927"/>
    </source>
</evidence>
<comment type="subcellular location">
    <subcellularLocation>
        <location evidence="1">Endoplasmic reticulum membrane</location>
        <topology evidence="1">Multi-pass membrane protein</topology>
    </subcellularLocation>
</comment>
<keyword evidence="9 10" id="KW-0472">Membrane</keyword>
<reference evidence="12 13" key="1">
    <citation type="submission" date="2024-08" db="EMBL/GenBank/DDBJ databases">
        <authorList>
            <person name="Will J Nash"/>
            <person name="Angela Man"/>
            <person name="Seanna McTaggart"/>
            <person name="Kendall Baker"/>
            <person name="Tom Barker"/>
            <person name="Leah Catchpole"/>
            <person name="Alex Durrant"/>
            <person name="Karim Gharbi"/>
            <person name="Naomi Irish"/>
            <person name="Gemy Kaithakottil"/>
            <person name="Debby Ku"/>
            <person name="Aaliyah Providence"/>
            <person name="Felix Shaw"/>
            <person name="David Swarbreck"/>
            <person name="Chris Watkins"/>
            <person name="Ann M. McCartney"/>
            <person name="Giulio Formenti"/>
            <person name="Alice Mouton"/>
            <person name="Noel Vella"/>
            <person name="Bjorn M von Reumont"/>
            <person name="Adriana Vella"/>
            <person name="Wilfried Haerty"/>
        </authorList>
    </citation>
    <scope>NUCLEOTIDE SEQUENCE [LARGE SCALE GENOMIC DNA]</scope>
</reference>
<comment type="function">
    <text evidence="10">Involved in inositol deacylation of GPI-anchored proteins which plays important roles in the quality control and ER-associated degradation of GPI-anchored proteins.</text>
</comment>
<name>A0ABP1N7I9_XYLVO</name>
<feature type="transmembrane region" description="Helical" evidence="10">
    <location>
        <begin position="826"/>
        <end position="845"/>
    </location>
</feature>
<dbReference type="InterPro" id="IPR039529">
    <property type="entry name" value="PGAP1/BST1"/>
</dbReference>
<evidence type="ECO:0000256" key="1">
    <source>
        <dbReference type="ARBA" id="ARBA00004477"/>
    </source>
</evidence>
<dbReference type="InterPro" id="IPR012908">
    <property type="entry name" value="PGAP1-ab_dom-like"/>
</dbReference>
<sequence length="902" mass="103227">MLQTRCVLIYTITFFLLMSFLLFYILGAARYVTDFEENTCDMTYMFEYPQYVRISLDNEIEEQYPRYELYAYGEGFVTEKLRKMYFSGIPVLFIPGNAGSHEQVRSLASVSLRKSLKDRTPFHFDYFTVSLGKDYSALYGGIKQINDNYVLIQGVLMDETVYVSYCIQKILSLYKNAVDNIILIGHSIGGIVAKGSILMTSNINATIASIIITLAAPHTPTLVLDHTLDNYYHNLEKRLNEIKDAEISVVSIGGGPRDILITPTQILDPAADINVISSTIPDVWKSTDHQSILWCKQLVLSIVRSLFDSVDYTQKPPKIFSKAGERMQALSYHLLHRTSGKKLYPYKETIQFESGGEWIENVQRHYTWTNKNLSKKTSSIYLMIRLNDQPEYLTIDTVNLESKDWLFACTASSIQGQSRVCKWGWNLTNRTRILPDPLHRPRKTVDLSLQEIKYLGVTHIIVRITPNSLEDYIAVNVDLHSYDTRLVPIGSTLKNLFRKPKIKRSDVGHVRYYANFDNAMNVVAIEFKVFECTDPTHHAIVELLEPWSVGVTQIQFFTVMDNGPKTMKVQTKYKYSTVFPSLRITLDPACSYVININEGGIIDRLSCTVRDRWYLLYTTTISILLLFLSTRINYGLEQTPVIVITIFFSYCYDLMFELLIATAILCVFTIGLCSSVIFFGSVAHNIAVRFLARAITFSTTWSDWLLGGLNQLPFITTIFVLSLIPATCGALAMLISIFLYFLNLTRMYEDYLEELLMASLQHFNWMGRFRSTKNNTEKQEDTRQKIFNHLILFILWCFTAVPAIPSVLVWAKNFSYDMRLSTEDSLLLQSWIILVTCSTMGWVQISSSNHKVRSQILSSILCFLGWVVFFMGATPHPPFYQHYMPPIVAGATALITLNYIFP</sequence>
<dbReference type="EMBL" id="CAXAJV020001286">
    <property type="protein sequence ID" value="CAL7936023.1"/>
    <property type="molecule type" value="Genomic_DNA"/>
</dbReference>
<feature type="transmembrane region" description="Helical" evidence="10">
    <location>
        <begin position="612"/>
        <end position="628"/>
    </location>
</feature>
<evidence type="ECO:0000313" key="12">
    <source>
        <dbReference type="EMBL" id="CAL7936023.1"/>
    </source>
</evidence>
<dbReference type="PANTHER" id="PTHR15495:SF7">
    <property type="entry name" value="GPI INOSITOL-DEACYLASE"/>
    <property type="match status" value="1"/>
</dbReference>
<comment type="similarity">
    <text evidence="2 10">Belongs to the GPI inositol-deacylase family.</text>
</comment>
<keyword evidence="7 10" id="KW-0653">Protein transport</keyword>
<dbReference type="Gene3D" id="3.40.50.1820">
    <property type="entry name" value="alpha/beta hydrolase"/>
    <property type="match status" value="1"/>
</dbReference>
<evidence type="ECO:0000256" key="6">
    <source>
        <dbReference type="ARBA" id="ARBA00022824"/>
    </source>
</evidence>